<proteinExistence type="predicted"/>
<evidence type="ECO:0000256" key="1">
    <source>
        <dbReference type="SAM" id="MobiDB-lite"/>
    </source>
</evidence>
<organism evidence="2 3">
    <name type="scientific">Caerostris darwini</name>
    <dbReference type="NCBI Taxonomy" id="1538125"/>
    <lineage>
        <taxon>Eukaryota</taxon>
        <taxon>Metazoa</taxon>
        <taxon>Ecdysozoa</taxon>
        <taxon>Arthropoda</taxon>
        <taxon>Chelicerata</taxon>
        <taxon>Arachnida</taxon>
        <taxon>Araneae</taxon>
        <taxon>Araneomorphae</taxon>
        <taxon>Entelegynae</taxon>
        <taxon>Araneoidea</taxon>
        <taxon>Araneidae</taxon>
        <taxon>Caerostris</taxon>
    </lineage>
</organism>
<dbReference type="Proteomes" id="UP001054837">
    <property type="component" value="Unassembled WGS sequence"/>
</dbReference>
<protein>
    <submittedName>
        <fullName evidence="2">Uncharacterized protein</fullName>
    </submittedName>
</protein>
<evidence type="ECO:0000313" key="2">
    <source>
        <dbReference type="EMBL" id="GIY65164.1"/>
    </source>
</evidence>
<reference evidence="2 3" key="1">
    <citation type="submission" date="2021-06" db="EMBL/GenBank/DDBJ databases">
        <title>Caerostris darwini draft genome.</title>
        <authorList>
            <person name="Kono N."/>
            <person name="Arakawa K."/>
        </authorList>
    </citation>
    <scope>NUCLEOTIDE SEQUENCE [LARGE SCALE GENOMIC DNA]</scope>
</reference>
<keyword evidence="3" id="KW-1185">Reference proteome</keyword>
<dbReference type="AlphaFoldDB" id="A0AAV4V680"/>
<comment type="caution">
    <text evidence="2">The sequence shown here is derived from an EMBL/GenBank/DDBJ whole genome shotgun (WGS) entry which is preliminary data.</text>
</comment>
<feature type="compositionally biased region" description="Acidic residues" evidence="1">
    <location>
        <begin position="68"/>
        <end position="95"/>
    </location>
</feature>
<dbReference type="EMBL" id="BPLQ01012397">
    <property type="protein sequence ID" value="GIY65164.1"/>
    <property type="molecule type" value="Genomic_DNA"/>
</dbReference>
<accession>A0AAV4V680</accession>
<evidence type="ECO:0000313" key="3">
    <source>
        <dbReference type="Proteomes" id="UP001054837"/>
    </source>
</evidence>
<feature type="region of interest" description="Disordered" evidence="1">
    <location>
        <begin position="62"/>
        <end position="106"/>
    </location>
</feature>
<name>A0AAV4V680_9ARAC</name>
<gene>
    <name evidence="2" type="ORF">CDAR_437271</name>
</gene>
<sequence length="106" mass="12545">MALHYCRRAWLDPIGRSNYGAQVWQFIQDVIQVYPGCLRPGLQLLQIDKITPEDMDIEHLMPNPYENYDSDVSELFDSEDDEWKDDQNDIDWEDSVGEKPAKKRKR</sequence>